<comment type="similarity">
    <text evidence="2">Belongs to the SRP receptor beta subunit family.</text>
</comment>
<evidence type="ECO:0000256" key="4">
    <source>
        <dbReference type="ARBA" id="ARBA00022692"/>
    </source>
</evidence>
<organism evidence="12 13">
    <name type="scientific">Tulasnella calospora MUT 4182</name>
    <dbReference type="NCBI Taxonomy" id="1051891"/>
    <lineage>
        <taxon>Eukaryota</taxon>
        <taxon>Fungi</taxon>
        <taxon>Dikarya</taxon>
        <taxon>Basidiomycota</taxon>
        <taxon>Agaricomycotina</taxon>
        <taxon>Agaricomycetes</taxon>
        <taxon>Cantharellales</taxon>
        <taxon>Tulasnellaceae</taxon>
        <taxon>Tulasnella</taxon>
    </lineage>
</organism>
<evidence type="ECO:0000256" key="5">
    <source>
        <dbReference type="ARBA" id="ARBA00022741"/>
    </source>
</evidence>
<name>A0A0C3QHW3_9AGAM</name>
<dbReference type="GO" id="GO:0005525">
    <property type="term" value="F:GTP binding"/>
    <property type="evidence" value="ECO:0007669"/>
    <property type="project" value="UniProtKB-KW"/>
</dbReference>
<dbReference type="GO" id="GO:0005789">
    <property type="term" value="C:endoplasmic reticulum membrane"/>
    <property type="evidence" value="ECO:0007669"/>
    <property type="project" value="UniProtKB-SubCell"/>
</dbReference>
<dbReference type="EMBL" id="KN823027">
    <property type="protein sequence ID" value="KIO26271.1"/>
    <property type="molecule type" value="Genomic_DNA"/>
</dbReference>
<accession>A0A0C3QHW3</accession>
<evidence type="ECO:0000256" key="3">
    <source>
        <dbReference type="ARBA" id="ARBA00020256"/>
    </source>
</evidence>
<dbReference type="STRING" id="1051891.A0A0C3QHW3"/>
<keyword evidence="4 11" id="KW-0812">Transmembrane</keyword>
<feature type="transmembrane region" description="Helical" evidence="11">
    <location>
        <begin position="32"/>
        <end position="51"/>
    </location>
</feature>
<keyword evidence="8" id="KW-0342">GTP-binding</keyword>
<evidence type="ECO:0000256" key="1">
    <source>
        <dbReference type="ARBA" id="ARBA00004389"/>
    </source>
</evidence>
<dbReference type="Pfam" id="PF09439">
    <property type="entry name" value="SRPRB"/>
    <property type="match status" value="1"/>
</dbReference>
<evidence type="ECO:0000256" key="8">
    <source>
        <dbReference type="ARBA" id="ARBA00023134"/>
    </source>
</evidence>
<keyword evidence="10" id="KW-0675">Receptor</keyword>
<sequence>MTDVTSEHASPSFTAQPDVVSFASTFKLPPNALLIGSAAVALVGVLIFALLQRRSSKRGSTILLVGPSDAGKTAVFSSLLYSTSLPSHTSMQANSGVLQPTPETTAKLVDVPGHPRIRGTFAEHMKDAKAVVFVVDVNGIARNGAPVAEHLHQVLHAISSLPPSQATPPLLIHAHKSDLLVVRSNTPSSSVSTKSQTRQLAIDRTRTILERELEKRRKAGQAGVNVEGMGAVVGGGSGEESWDGVSGLECSGSKDGSAGTFKFEDWDGGEVSFSAGWVDVVRDDGITQVENEKRKLDAEGEEDGLGTLREWIASLP</sequence>
<feature type="non-terminal residue" evidence="12">
    <location>
        <position position="1"/>
    </location>
</feature>
<dbReference type="Proteomes" id="UP000054248">
    <property type="component" value="Unassembled WGS sequence"/>
</dbReference>
<keyword evidence="13" id="KW-1185">Reference proteome</keyword>
<evidence type="ECO:0000256" key="7">
    <source>
        <dbReference type="ARBA" id="ARBA00022989"/>
    </source>
</evidence>
<protein>
    <recommendedName>
        <fullName evidence="3">Signal recognition particle receptor subunit beta</fullName>
    </recommendedName>
</protein>
<gene>
    <name evidence="12" type="ORF">M407DRAFT_243819</name>
</gene>
<keyword evidence="5" id="KW-0547">Nucleotide-binding</keyword>
<dbReference type="HOGENOM" id="CLU_073388_0_0_1"/>
<proteinExistence type="inferred from homology"/>
<evidence type="ECO:0000256" key="2">
    <source>
        <dbReference type="ARBA" id="ARBA00005619"/>
    </source>
</evidence>
<reference evidence="12 13" key="1">
    <citation type="submission" date="2014-04" db="EMBL/GenBank/DDBJ databases">
        <authorList>
            <consortium name="DOE Joint Genome Institute"/>
            <person name="Kuo A."/>
            <person name="Girlanda M."/>
            <person name="Perotto S."/>
            <person name="Kohler A."/>
            <person name="Nagy L.G."/>
            <person name="Floudas D."/>
            <person name="Copeland A."/>
            <person name="Barry K.W."/>
            <person name="Cichocki N."/>
            <person name="Veneault-Fourrey C."/>
            <person name="LaButti K."/>
            <person name="Lindquist E.A."/>
            <person name="Lipzen A."/>
            <person name="Lundell T."/>
            <person name="Morin E."/>
            <person name="Murat C."/>
            <person name="Sun H."/>
            <person name="Tunlid A."/>
            <person name="Henrissat B."/>
            <person name="Grigoriev I.V."/>
            <person name="Hibbett D.S."/>
            <person name="Martin F."/>
            <person name="Nordberg H.P."/>
            <person name="Cantor M.N."/>
            <person name="Hua S.X."/>
        </authorList>
    </citation>
    <scope>NUCLEOTIDE SEQUENCE [LARGE SCALE GENOMIC DNA]</scope>
    <source>
        <strain evidence="12 13">MUT 4182</strain>
    </source>
</reference>
<evidence type="ECO:0000256" key="11">
    <source>
        <dbReference type="SAM" id="Phobius"/>
    </source>
</evidence>
<keyword evidence="7 11" id="KW-1133">Transmembrane helix</keyword>
<evidence type="ECO:0000256" key="9">
    <source>
        <dbReference type="ARBA" id="ARBA00023136"/>
    </source>
</evidence>
<dbReference type="AlphaFoldDB" id="A0A0C3QHW3"/>
<dbReference type="OrthoDB" id="41266at2759"/>
<dbReference type="SUPFAM" id="SSF52540">
    <property type="entry name" value="P-loop containing nucleoside triphosphate hydrolases"/>
    <property type="match status" value="1"/>
</dbReference>
<evidence type="ECO:0000256" key="6">
    <source>
        <dbReference type="ARBA" id="ARBA00022824"/>
    </source>
</evidence>
<reference evidence="13" key="2">
    <citation type="submission" date="2015-01" db="EMBL/GenBank/DDBJ databases">
        <title>Evolutionary Origins and Diversification of the Mycorrhizal Mutualists.</title>
        <authorList>
            <consortium name="DOE Joint Genome Institute"/>
            <consortium name="Mycorrhizal Genomics Consortium"/>
            <person name="Kohler A."/>
            <person name="Kuo A."/>
            <person name="Nagy L.G."/>
            <person name="Floudas D."/>
            <person name="Copeland A."/>
            <person name="Barry K.W."/>
            <person name="Cichocki N."/>
            <person name="Veneault-Fourrey C."/>
            <person name="LaButti K."/>
            <person name="Lindquist E.A."/>
            <person name="Lipzen A."/>
            <person name="Lundell T."/>
            <person name="Morin E."/>
            <person name="Murat C."/>
            <person name="Riley R."/>
            <person name="Ohm R."/>
            <person name="Sun H."/>
            <person name="Tunlid A."/>
            <person name="Henrissat B."/>
            <person name="Grigoriev I.V."/>
            <person name="Hibbett D.S."/>
            <person name="Martin F."/>
        </authorList>
    </citation>
    <scope>NUCLEOTIDE SEQUENCE [LARGE SCALE GENOMIC DNA]</scope>
    <source>
        <strain evidence="13">MUT 4182</strain>
    </source>
</reference>
<dbReference type="InterPro" id="IPR019009">
    <property type="entry name" value="SRP_receptor_beta_su"/>
</dbReference>
<evidence type="ECO:0000313" key="13">
    <source>
        <dbReference type="Proteomes" id="UP000054248"/>
    </source>
</evidence>
<evidence type="ECO:0000256" key="10">
    <source>
        <dbReference type="ARBA" id="ARBA00023170"/>
    </source>
</evidence>
<keyword evidence="9 11" id="KW-0472">Membrane</keyword>
<evidence type="ECO:0000313" key="12">
    <source>
        <dbReference type="EMBL" id="KIO26271.1"/>
    </source>
</evidence>
<comment type="subcellular location">
    <subcellularLocation>
        <location evidence="1">Endoplasmic reticulum membrane</location>
        <topology evidence="1">Single-pass membrane protein</topology>
    </subcellularLocation>
</comment>
<dbReference type="Gene3D" id="3.40.50.300">
    <property type="entry name" value="P-loop containing nucleotide triphosphate hydrolases"/>
    <property type="match status" value="1"/>
</dbReference>
<dbReference type="InterPro" id="IPR027417">
    <property type="entry name" value="P-loop_NTPase"/>
</dbReference>
<keyword evidence="6" id="KW-0256">Endoplasmic reticulum</keyword>